<feature type="transmembrane region" description="Helical" evidence="6">
    <location>
        <begin position="397"/>
        <end position="418"/>
    </location>
</feature>
<dbReference type="EMBL" id="JAPWDV010000001">
    <property type="protein sequence ID" value="KAJ6224280.1"/>
    <property type="molecule type" value="Genomic_DNA"/>
</dbReference>
<keyword evidence="4 6" id="KW-0472">Membrane</keyword>
<name>A0A9Q0MEF4_BLOTA</name>
<feature type="transmembrane region" description="Helical" evidence="6">
    <location>
        <begin position="430"/>
        <end position="451"/>
    </location>
</feature>
<gene>
    <name evidence="7" type="ORF">RDWZM_002825</name>
</gene>
<reference evidence="7" key="1">
    <citation type="submission" date="2022-12" db="EMBL/GenBank/DDBJ databases">
        <title>Genome assemblies of Blomia tropicalis.</title>
        <authorList>
            <person name="Cui Y."/>
        </authorList>
    </citation>
    <scope>NUCLEOTIDE SEQUENCE</scope>
    <source>
        <tissue evidence="7">Adult mites</tissue>
    </source>
</reference>
<feature type="transmembrane region" description="Helical" evidence="6">
    <location>
        <begin position="306"/>
        <end position="323"/>
    </location>
</feature>
<feature type="region of interest" description="Disordered" evidence="5">
    <location>
        <begin position="257"/>
        <end position="286"/>
    </location>
</feature>
<proteinExistence type="predicted"/>
<dbReference type="SUPFAM" id="SSF103473">
    <property type="entry name" value="MFS general substrate transporter"/>
    <property type="match status" value="2"/>
</dbReference>
<evidence type="ECO:0000256" key="4">
    <source>
        <dbReference type="ARBA" id="ARBA00023136"/>
    </source>
</evidence>
<feature type="compositionally biased region" description="Basic and acidic residues" evidence="5">
    <location>
        <begin position="257"/>
        <end position="266"/>
    </location>
</feature>
<comment type="caution">
    <text evidence="7">The sequence shown here is derived from an EMBL/GenBank/DDBJ whole genome shotgun (WGS) entry which is preliminary data.</text>
</comment>
<feature type="compositionally biased region" description="Polar residues" evidence="5">
    <location>
        <begin position="267"/>
        <end position="280"/>
    </location>
</feature>
<dbReference type="Proteomes" id="UP001142055">
    <property type="component" value="Chromosome 1"/>
</dbReference>
<dbReference type="InterPro" id="IPR036259">
    <property type="entry name" value="MFS_trans_sf"/>
</dbReference>
<feature type="transmembrane region" description="Helical" evidence="6">
    <location>
        <begin position="343"/>
        <end position="360"/>
    </location>
</feature>
<feature type="transmembrane region" description="Helical" evidence="6">
    <location>
        <begin position="218"/>
        <end position="238"/>
    </location>
</feature>
<dbReference type="Gene3D" id="1.20.1250.20">
    <property type="entry name" value="MFS general substrate transporter like domains"/>
    <property type="match status" value="1"/>
</dbReference>
<keyword evidence="3 6" id="KW-1133">Transmembrane helix</keyword>
<accession>A0A9Q0MEF4</accession>
<evidence type="ECO:0000313" key="8">
    <source>
        <dbReference type="Proteomes" id="UP001142055"/>
    </source>
</evidence>
<dbReference type="PANTHER" id="PTHR24064">
    <property type="entry name" value="SOLUTE CARRIER FAMILY 22 MEMBER"/>
    <property type="match status" value="1"/>
</dbReference>
<protein>
    <submittedName>
        <fullName evidence="7">Uncharacterized protein</fullName>
    </submittedName>
</protein>
<keyword evidence="8" id="KW-1185">Reference proteome</keyword>
<keyword evidence="2 6" id="KW-0812">Transmembrane</keyword>
<evidence type="ECO:0000256" key="1">
    <source>
        <dbReference type="ARBA" id="ARBA00004141"/>
    </source>
</evidence>
<evidence type="ECO:0000256" key="6">
    <source>
        <dbReference type="SAM" id="Phobius"/>
    </source>
</evidence>
<dbReference type="GO" id="GO:0016020">
    <property type="term" value="C:membrane"/>
    <property type="evidence" value="ECO:0007669"/>
    <property type="project" value="UniProtKB-SubCell"/>
</dbReference>
<feature type="transmembrane region" description="Helical" evidence="6">
    <location>
        <begin position="187"/>
        <end position="206"/>
    </location>
</feature>
<sequence>MLQTFHCEHVLEELGDLGRYQKTLITGVLVPLAIVAAIQSSTLHNEMVPDHWCHVPVLANFSYGEQHRLIRPRLKTDLDLHQKYQLSQCEMYDIDYQQAIVGLDVMAAIRSNSNESSIPIGTVVPTKPCSNGWMFDRIEHRDSAAMHYGFVCQHKNGIETMKIVRKLSSATFTCVYAFVGDRFGRRIGLILILFAYVLSAISPIGFDNYSAFLVCQALNASTYPMNILIVIVLGIEFVTIQHRSDVKFTHFGETYEQKGHKNENSRKSTPNDLNDTNSLEGESDDDDRRSELCLARVRLFLRRSTLFQMILLFAFLLITNELVIDFMQRERAKFVDNEAIDKFLGSLIKMPAIVLTWYMIEQRIGRRWSNCVMLTLNLAVLIGTIMARLWFRTLSWLHVTGSMMAIMLAECSIIITLLQTIELSPTRFRLIVLGLTYSIGKFSSTGLTYAFNLYSLRILFNVYMRIIILLTMTLLSILIATFIAETRNEFLPLGLLASEQLITSVRYWSMSKKKSDITPSNLFLSMSKWDINSNHQIVGSIKHMEKFTDS</sequence>
<feature type="transmembrane region" description="Helical" evidence="6">
    <location>
        <begin position="372"/>
        <end position="391"/>
    </location>
</feature>
<dbReference type="OMA" id="HQIVGSI"/>
<feature type="transmembrane region" description="Helical" evidence="6">
    <location>
        <begin position="463"/>
        <end position="484"/>
    </location>
</feature>
<comment type="subcellular location">
    <subcellularLocation>
        <location evidence="1">Membrane</location>
        <topology evidence="1">Multi-pass membrane protein</topology>
    </subcellularLocation>
</comment>
<dbReference type="AlphaFoldDB" id="A0A9Q0MEF4"/>
<evidence type="ECO:0000313" key="7">
    <source>
        <dbReference type="EMBL" id="KAJ6224280.1"/>
    </source>
</evidence>
<evidence type="ECO:0000256" key="2">
    <source>
        <dbReference type="ARBA" id="ARBA00022692"/>
    </source>
</evidence>
<evidence type="ECO:0000256" key="5">
    <source>
        <dbReference type="SAM" id="MobiDB-lite"/>
    </source>
</evidence>
<evidence type="ECO:0000256" key="3">
    <source>
        <dbReference type="ARBA" id="ARBA00022989"/>
    </source>
</evidence>
<organism evidence="7 8">
    <name type="scientific">Blomia tropicalis</name>
    <name type="common">Mite</name>
    <dbReference type="NCBI Taxonomy" id="40697"/>
    <lineage>
        <taxon>Eukaryota</taxon>
        <taxon>Metazoa</taxon>
        <taxon>Ecdysozoa</taxon>
        <taxon>Arthropoda</taxon>
        <taxon>Chelicerata</taxon>
        <taxon>Arachnida</taxon>
        <taxon>Acari</taxon>
        <taxon>Acariformes</taxon>
        <taxon>Sarcoptiformes</taxon>
        <taxon>Astigmata</taxon>
        <taxon>Glycyphagoidea</taxon>
        <taxon>Echimyopodidae</taxon>
        <taxon>Blomia</taxon>
    </lineage>
</organism>